<sequence>MSTEPISFSVFTKPWKALSMWELGTLVSGMGFDGVEFPLRDGYQLEPANADRLPQLVEQFAEFGLTIYSVASGTDERIFAGCAEAGIPMIRMMPSIDRELGYMASEKKAREQIEALLPLCEKYGIKVGCQQHYGNHIVDAMGLHHLLEDYDPNYVGAIWDSAHDALAGQQPEFGLDIVWSHLCMVNFKNAYYKLLSGPEAEAAEWKRYFTSARHGLASWSRAAAYLKKRSYRGVVCLTAEYTNEQEVDRLIRQDIDYAKSLFAGG</sequence>
<keyword evidence="2" id="KW-0413">Isomerase</keyword>
<gene>
    <name evidence="2" type="ORF">E1757_33070</name>
</gene>
<dbReference type="Gene3D" id="3.20.20.150">
    <property type="entry name" value="Divalent-metal-dependent TIM barrel enzymes"/>
    <property type="match status" value="1"/>
</dbReference>
<proteinExistence type="predicted"/>
<dbReference type="OrthoDB" id="2561798at2"/>
<evidence type="ECO:0000259" key="1">
    <source>
        <dbReference type="Pfam" id="PF01261"/>
    </source>
</evidence>
<dbReference type="Pfam" id="PF01261">
    <property type="entry name" value="AP_endonuc_2"/>
    <property type="match status" value="1"/>
</dbReference>
<reference evidence="2 3" key="1">
    <citation type="submission" date="2019-03" db="EMBL/GenBank/DDBJ databases">
        <title>This is whole genome sequence of Paenibacillus sp MS74 strain.</title>
        <authorList>
            <person name="Trinh H.N."/>
        </authorList>
    </citation>
    <scope>NUCLEOTIDE SEQUENCE [LARGE SCALE GENOMIC DNA]</scope>
    <source>
        <strain evidence="2 3">MS74</strain>
    </source>
</reference>
<dbReference type="EMBL" id="SMRT01000029">
    <property type="protein sequence ID" value="TDF91212.1"/>
    <property type="molecule type" value="Genomic_DNA"/>
</dbReference>
<dbReference type="Proteomes" id="UP000295636">
    <property type="component" value="Unassembled WGS sequence"/>
</dbReference>
<keyword evidence="3" id="KW-1185">Reference proteome</keyword>
<dbReference type="InterPro" id="IPR036237">
    <property type="entry name" value="Xyl_isomerase-like_sf"/>
</dbReference>
<dbReference type="InterPro" id="IPR050312">
    <property type="entry name" value="IolE/XylAMocC-like"/>
</dbReference>
<evidence type="ECO:0000313" key="2">
    <source>
        <dbReference type="EMBL" id="TDF91212.1"/>
    </source>
</evidence>
<dbReference type="RefSeq" id="WP_133236315.1">
    <property type="nucleotide sequence ID" value="NZ_SMRT01000029.1"/>
</dbReference>
<dbReference type="AlphaFoldDB" id="A0A4R5K8S5"/>
<dbReference type="PANTHER" id="PTHR12110">
    <property type="entry name" value="HYDROXYPYRUVATE ISOMERASE"/>
    <property type="match status" value="1"/>
</dbReference>
<organism evidence="2 3">
    <name type="scientific">Paenibacillus piri</name>
    <dbReference type="NCBI Taxonomy" id="2547395"/>
    <lineage>
        <taxon>Bacteria</taxon>
        <taxon>Bacillati</taxon>
        <taxon>Bacillota</taxon>
        <taxon>Bacilli</taxon>
        <taxon>Bacillales</taxon>
        <taxon>Paenibacillaceae</taxon>
        <taxon>Paenibacillus</taxon>
    </lineage>
</organism>
<protein>
    <submittedName>
        <fullName evidence="2">Sugar phosphate isomerase/epimerase</fullName>
    </submittedName>
</protein>
<comment type="caution">
    <text evidence="2">The sequence shown here is derived from an EMBL/GenBank/DDBJ whole genome shotgun (WGS) entry which is preliminary data.</text>
</comment>
<dbReference type="PANTHER" id="PTHR12110:SF53">
    <property type="entry name" value="BLR5974 PROTEIN"/>
    <property type="match status" value="1"/>
</dbReference>
<accession>A0A4R5K8S5</accession>
<name>A0A4R5K8S5_9BACL</name>
<dbReference type="GO" id="GO:0016853">
    <property type="term" value="F:isomerase activity"/>
    <property type="evidence" value="ECO:0007669"/>
    <property type="project" value="UniProtKB-KW"/>
</dbReference>
<feature type="domain" description="Xylose isomerase-like TIM barrel" evidence="1">
    <location>
        <begin position="27"/>
        <end position="260"/>
    </location>
</feature>
<evidence type="ECO:0000313" key="3">
    <source>
        <dbReference type="Proteomes" id="UP000295636"/>
    </source>
</evidence>
<dbReference type="SUPFAM" id="SSF51658">
    <property type="entry name" value="Xylose isomerase-like"/>
    <property type="match status" value="1"/>
</dbReference>
<dbReference type="InterPro" id="IPR013022">
    <property type="entry name" value="Xyl_isomerase-like_TIM-brl"/>
</dbReference>